<feature type="compositionally biased region" description="Basic and acidic residues" evidence="1">
    <location>
        <begin position="328"/>
        <end position="344"/>
    </location>
</feature>
<dbReference type="EMBL" id="CDMZ01000381">
    <property type="protein sequence ID" value="CEM13028.1"/>
    <property type="molecule type" value="Genomic_DNA"/>
</dbReference>
<evidence type="ECO:0000313" key="2">
    <source>
        <dbReference type="EMBL" id="CEM13028.1"/>
    </source>
</evidence>
<evidence type="ECO:0008006" key="3">
    <source>
        <dbReference type="Google" id="ProtNLM"/>
    </source>
</evidence>
<dbReference type="AlphaFoldDB" id="A0A0G4FI70"/>
<feature type="region of interest" description="Disordered" evidence="1">
    <location>
        <begin position="321"/>
        <end position="344"/>
    </location>
</feature>
<accession>A0A0G4FI70</accession>
<evidence type="ECO:0000256" key="1">
    <source>
        <dbReference type="SAM" id="MobiDB-lite"/>
    </source>
</evidence>
<reference evidence="2" key="1">
    <citation type="submission" date="2014-11" db="EMBL/GenBank/DDBJ databases">
        <authorList>
            <person name="Otto D Thomas"/>
            <person name="Naeem Raeece"/>
        </authorList>
    </citation>
    <scope>NUCLEOTIDE SEQUENCE</scope>
</reference>
<gene>
    <name evidence="2" type="ORF">Cvel_17077</name>
</gene>
<proteinExistence type="predicted"/>
<sequence length="1088" mass="119516">MLRVKNCELCRRHPTSLCAVLKRHSRHGYGWSSQVWRRSFSAVLPDPRLRLRPRSRLPCPGSERTVDICSREAGLRLPPSRRSTGTRESKQNQIHRCLSGSDLLNVLGGRSEVAELNFHECLEAILKAHKYVLQPGDSRKHDLRSEGTLLHLLGDVSERMEGMLMEEVGRSGAGRERGTRRGERIGGSQLVALAWSLVQSGAHRSTVRGQKEGKRLDRLLSLLLGGEGGGDNFEEGCRMLWEVRIPSLPSRALARLIWTAANGPIEDPLIWRRLVGRLGDLWRDHAAFPGSSSGVGGRGKVALGGSSVRLQDLRVDCSTASSSSSFADEERRNAQGRQEQTEMSRQEAALALRGLAIQMERMRWNTEAVDVSSQRASLETHANPMFSRHFFRHLFSGLKRLTEILVLARGSRESAGKSISGGAWALSSASLSLSSLSRSAKALSSPEMASMLARHARKFEGVAEDAVFRLAEEAASLLLEDVEKRSLSRGKTGAWRKFSLLDFSALLNLLRAAGTMKVVLPSLAAALSIALEGLLLNDMGEERVGGHRINCFNQLKDNELATLLWGLTEIRVQPLRPGESLHSSLLEDVSRRVEDWGQKERAALLGRGERAHGLDALASIFRSLAMLRLLERENEDGGEIVGDERHSRAVLSVRKSVENLFGETGVSRTLWLSPPSHKSSCPSSVTPFSLTREVEERNVSPLLDSFLLLEGVGWKNDVCRLLWAFSVCGLVRDASGGIFRACLGVERYRRALLGDARRGHSDCDVIARERQVFVAALCWHIERKKGNREEEEGNIGPLWLSALRGRVCRQKVVTSQPGFGGGHQQEEEEGEREGLWRHDSVGPRLSSQMKVGHMSLACEASGRDGETGQIDVSESSSTHRAVAGLLWGELGEKCLMEWRSPKGLSVDIKIQGEPIVVEVAGPVHFFRQCTSTQAVVETQGADEEASPSAKVKGKAAGTCLLSETETEKHTERWLCPFALPVSVVQAPFRARESSACGVSEESSQSSLSRNLPPLIDAGGSSFVSIPGGGTPTANGQQRLKEELLQNEGFCVVRVPWFVLVCQTRENQVLLLKNCLSEARAALCNSFVR</sequence>
<protein>
    <recommendedName>
        <fullName evidence="3">RAP domain-containing protein</fullName>
    </recommendedName>
</protein>
<feature type="region of interest" description="Disordered" evidence="1">
    <location>
        <begin position="816"/>
        <end position="835"/>
    </location>
</feature>
<organism evidence="2">
    <name type="scientific">Chromera velia CCMP2878</name>
    <dbReference type="NCBI Taxonomy" id="1169474"/>
    <lineage>
        <taxon>Eukaryota</taxon>
        <taxon>Sar</taxon>
        <taxon>Alveolata</taxon>
        <taxon>Colpodellida</taxon>
        <taxon>Chromeraceae</taxon>
        <taxon>Chromera</taxon>
    </lineage>
</organism>
<name>A0A0G4FI70_9ALVE</name>
<dbReference type="VEuPathDB" id="CryptoDB:Cvel_17077"/>